<name>A0AA39FDP8_9HYME</name>
<dbReference type="Proteomes" id="UP001168990">
    <property type="component" value="Unassembled WGS sequence"/>
</dbReference>
<dbReference type="AlphaFoldDB" id="A0AA39FDP8"/>
<evidence type="ECO:0000313" key="1">
    <source>
        <dbReference type="EMBL" id="KAK0167669.1"/>
    </source>
</evidence>
<reference evidence="1" key="1">
    <citation type="journal article" date="2023" name="bioRxiv">
        <title>Scaffold-level genome assemblies of two parasitoid biocontrol wasps reveal the parthenogenesis mechanism and an associated novel virus.</title>
        <authorList>
            <person name="Inwood S."/>
            <person name="Skelly J."/>
            <person name="Guhlin J."/>
            <person name="Harrop T."/>
            <person name="Goldson S."/>
            <person name="Dearden P."/>
        </authorList>
    </citation>
    <scope>NUCLEOTIDE SEQUENCE</scope>
    <source>
        <strain evidence="1">Irish</strain>
        <tissue evidence="1">Whole body</tissue>
    </source>
</reference>
<reference evidence="1" key="2">
    <citation type="submission" date="2023-03" db="EMBL/GenBank/DDBJ databases">
        <authorList>
            <person name="Inwood S.N."/>
            <person name="Skelly J.G."/>
            <person name="Guhlin J."/>
            <person name="Harrop T.W.R."/>
            <person name="Goldson S.G."/>
            <person name="Dearden P.K."/>
        </authorList>
    </citation>
    <scope>NUCLEOTIDE SEQUENCE</scope>
    <source>
        <strain evidence="1">Irish</strain>
        <tissue evidence="1">Whole body</tissue>
    </source>
</reference>
<dbReference type="EMBL" id="JAQQBS010001379">
    <property type="protein sequence ID" value="KAK0167669.1"/>
    <property type="molecule type" value="Genomic_DNA"/>
</dbReference>
<evidence type="ECO:0000313" key="2">
    <source>
        <dbReference type="Proteomes" id="UP001168990"/>
    </source>
</evidence>
<proteinExistence type="predicted"/>
<feature type="non-terminal residue" evidence="1">
    <location>
        <position position="113"/>
    </location>
</feature>
<sequence>MKKYYSDLLKNLEDGFKLCLNINDQLQSNTHANRWRRIGAKHLQLLNGILKKCKKRSEKVQVSTYISQIQSLIVKFNKVHRQNKNIIGGNINLNETSVKWNDLQSVFNGRIKT</sequence>
<accession>A0AA39FDP8</accession>
<keyword evidence="2" id="KW-1185">Reference proteome</keyword>
<protein>
    <submittedName>
        <fullName evidence="1">Uncharacterized protein</fullName>
    </submittedName>
</protein>
<comment type="caution">
    <text evidence="1">The sequence shown here is derived from an EMBL/GenBank/DDBJ whole genome shotgun (WGS) entry which is preliminary data.</text>
</comment>
<organism evidence="1 2">
    <name type="scientific">Microctonus aethiopoides</name>
    <dbReference type="NCBI Taxonomy" id="144406"/>
    <lineage>
        <taxon>Eukaryota</taxon>
        <taxon>Metazoa</taxon>
        <taxon>Ecdysozoa</taxon>
        <taxon>Arthropoda</taxon>
        <taxon>Hexapoda</taxon>
        <taxon>Insecta</taxon>
        <taxon>Pterygota</taxon>
        <taxon>Neoptera</taxon>
        <taxon>Endopterygota</taxon>
        <taxon>Hymenoptera</taxon>
        <taxon>Apocrita</taxon>
        <taxon>Ichneumonoidea</taxon>
        <taxon>Braconidae</taxon>
        <taxon>Euphorinae</taxon>
        <taxon>Microctonus</taxon>
    </lineage>
</organism>
<gene>
    <name evidence="1" type="ORF">PV328_012454</name>
</gene>